<dbReference type="Gene3D" id="2.40.128.260">
    <property type="entry name" value="Type IV secretion system, VirB10/TraB/TrbI"/>
    <property type="match status" value="2"/>
</dbReference>
<dbReference type="GO" id="GO:0005886">
    <property type="term" value="C:plasma membrane"/>
    <property type="evidence" value="ECO:0007669"/>
    <property type="project" value="UniProtKB-SubCell"/>
</dbReference>
<dbReference type="CDD" id="cd16429">
    <property type="entry name" value="VirB10"/>
    <property type="match status" value="1"/>
</dbReference>
<comment type="subcellular location">
    <subcellularLocation>
        <location evidence="1">Cell membrane</location>
        <topology evidence="1">Single-pass membrane protein</topology>
    </subcellularLocation>
</comment>
<name>A0A1V2VSD2_9BURK</name>
<feature type="transmembrane region" description="Helical" evidence="8">
    <location>
        <begin position="51"/>
        <end position="77"/>
    </location>
</feature>
<protein>
    <submittedName>
        <fullName evidence="9">Type IV secretion system protein VirB10</fullName>
    </submittedName>
</protein>
<evidence type="ECO:0000256" key="5">
    <source>
        <dbReference type="ARBA" id="ARBA00022989"/>
    </source>
</evidence>
<comment type="similarity">
    <text evidence="2">Belongs to the TrbI/VirB10 family.</text>
</comment>
<feature type="region of interest" description="Disordered" evidence="7">
    <location>
        <begin position="1"/>
        <end position="33"/>
    </location>
</feature>
<evidence type="ECO:0000313" key="11">
    <source>
        <dbReference type="Proteomes" id="UP000188543"/>
    </source>
</evidence>
<accession>A0A1V2VSD2</accession>
<evidence type="ECO:0000256" key="1">
    <source>
        <dbReference type="ARBA" id="ARBA00004162"/>
    </source>
</evidence>
<keyword evidence="3" id="KW-1003">Cell membrane</keyword>
<dbReference type="RefSeq" id="WP_077020746.1">
    <property type="nucleotide sequence ID" value="NZ_CADETK010000008.1"/>
</dbReference>
<evidence type="ECO:0000256" key="7">
    <source>
        <dbReference type="SAM" id="MobiDB-lite"/>
    </source>
</evidence>
<keyword evidence="6 8" id="KW-0472">Membrane</keyword>
<dbReference type="EMBL" id="MUTJ01000104">
    <property type="protein sequence ID" value="ONU75328.1"/>
    <property type="molecule type" value="Genomic_DNA"/>
</dbReference>
<dbReference type="OrthoDB" id="9766860at2"/>
<dbReference type="Pfam" id="PF03743">
    <property type="entry name" value="TrbI"/>
    <property type="match status" value="1"/>
</dbReference>
<keyword evidence="5 8" id="KW-1133">Transmembrane helix</keyword>
<evidence type="ECO:0000313" key="10">
    <source>
        <dbReference type="EMBL" id="ONU75328.1"/>
    </source>
</evidence>
<comment type="caution">
    <text evidence="9">The sequence shown here is derived from an EMBL/GenBank/DDBJ whole genome shotgun (WGS) entry which is preliminary data.</text>
</comment>
<reference evidence="9 11" key="1">
    <citation type="submission" date="2016-08" db="EMBL/GenBank/DDBJ databases">
        <authorList>
            <person name="Seilhamer J.J."/>
        </authorList>
    </citation>
    <scope>NUCLEOTIDE SEQUENCE [LARGE SCALE GENOMIC DNA]</scope>
    <source>
        <strain evidence="9 11">VC14762</strain>
    </source>
</reference>
<evidence type="ECO:0000256" key="8">
    <source>
        <dbReference type="SAM" id="Phobius"/>
    </source>
</evidence>
<dbReference type="Proteomes" id="UP000188543">
    <property type="component" value="Unassembled WGS sequence"/>
</dbReference>
<keyword evidence="4 8" id="KW-0812">Transmembrane</keyword>
<evidence type="ECO:0000256" key="6">
    <source>
        <dbReference type="ARBA" id="ARBA00023136"/>
    </source>
</evidence>
<organism evidence="9 11">
    <name type="scientific">Burkholderia cenocepacia</name>
    <dbReference type="NCBI Taxonomy" id="95486"/>
    <lineage>
        <taxon>Bacteria</taxon>
        <taxon>Pseudomonadati</taxon>
        <taxon>Pseudomonadota</taxon>
        <taxon>Betaproteobacteria</taxon>
        <taxon>Burkholderiales</taxon>
        <taxon>Burkholderiaceae</taxon>
        <taxon>Burkholderia</taxon>
        <taxon>Burkholderia cepacia complex</taxon>
    </lineage>
</organism>
<evidence type="ECO:0000256" key="4">
    <source>
        <dbReference type="ARBA" id="ARBA00022692"/>
    </source>
</evidence>
<dbReference type="NCBIfam" id="NF038091">
    <property type="entry name" value="T4SS_VirB10"/>
    <property type="match status" value="1"/>
</dbReference>
<dbReference type="InterPro" id="IPR005498">
    <property type="entry name" value="T4SS_VirB10/TraB/TrbI"/>
</dbReference>
<gene>
    <name evidence="10" type="ORF">A8E72_35080</name>
    <name evidence="9" type="ORF">A8E72_37085</name>
</gene>
<evidence type="ECO:0000256" key="2">
    <source>
        <dbReference type="ARBA" id="ARBA00010265"/>
    </source>
</evidence>
<sequence length="407" mass="42919">MTEDTSPNGAATDDEIRRTSPADMDTGMGSESSVMLDRGMPSLDGFGRRSFINWLVPLAIIVLALIGAVWTVHGVLAHRDEAARARRSALHARGAHEKVFDEVPALAESASAAAMPTPTPAPAAVQPAPSSDRAAPLRSYYDAPLLAVGASNGQMAGASESESASPSILPVQLDQQPSNATAGMAEERAKSFSHPQSQALAPMRVPKVMAAFIGNRSLLLAQGTKIDCAGDTAFDSTQAGISTCTVARNVYSDDGRVVLIERGSQINCEYRANLSPGQRRVFVLSARIATPHGVTVQIDSPVADALGRMGMDGSIENHWGARVGAAMMLGLSHDAIGYLATRGGNGNGTIVYQNTQAQGNDMATRVLDQTINIAPTLRQHQGTEFTIVLARDLDFSSVYTLEPEGVR</sequence>
<dbReference type="InterPro" id="IPR042217">
    <property type="entry name" value="T4SS_VirB10/TrbI"/>
</dbReference>
<dbReference type="InterPro" id="IPR047695">
    <property type="entry name" value="T4SS_VirB10/PtlG"/>
</dbReference>
<evidence type="ECO:0000313" key="9">
    <source>
        <dbReference type="EMBL" id="ONU74774.1"/>
    </source>
</evidence>
<dbReference type="EMBL" id="MUTJ01000106">
    <property type="protein sequence ID" value="ONU74774.1"/>
    <property type="molecule type" value="Genomic_DNA"/>
</dbReference>
<proteinExistence type="inferred from homology"/>
<dbReference type="AlphaFoldDB" id="A0A1V2VSD2"/>
<evidence type="ECO:0000256" key="3">
    <source>
        <dbReference type="ARBA" id="ARBA00022475"/>
    </source>
</evidence>